<comment type="caution">
    <text evidence="1">The sequence shown here is derived from an EMBL/GenBank/DDBJ whole genome shotgun (WGS) entry which is preliminary data.</text>
</comment>
<gene>
    <name evidence="1" type="ORF">C6P40_002696</name>
</gene>
<protein>
    <recommendedName>
        <fullName evidence="3">N-acetylglucosamine-induced protein 1</fullName>
    </recommendedName>
</protein>
<evidence type="ECO:0008006" key="3">
    <source>
        <dbReference type="Google" id="ProtNLM"/>
    </source>
</evidence>
<name>A0A9P6WQ72_9ASCO</name>
<dbReference type="GO" id="GO:0006044">
    <property type="term" value="P:N-acetylglucosamine metabolic process"/>
    <property type="evidence" value="ECO:0007669"/>
    <property type="project" value="TreeGrafter"/>
</dbReference>
<dbReference type="EMBL" id="PUHW01000003">
    <property type="protein sequence ID" value="KAG0691305.1"/>
    <property type="molecule type" value="Genomic_DNA"/>
</dbReference>
<proteinExistence type="predicted"/>
<dbReference type="Pfam" id="PF12239">
    <property type="entry name" value="DUF3605"/>
    <property type="match status" value="1"/>
</dbReference>
<organism evidence="1 2">
    <name type="scientific">Pichia californica</name>
    <dbReference type="NCBI Taxonomy" id="460514"/>
    <lineage>
        <taxon>Eukaryota</taxon>
        <taxon>Fungi</taxon>
        <taxon>Dikarya</taxon>
        <taxon>Ascomycota</taxon>
        <taxon>Saccharomycotina</taxon>
        <taxon>Pichiomycetes</taxon>
        <taxon>Pichiales</taxon>
        <taxon>Pichiaceae</taxon>
        <taxon>Pichia</taxon>
    </lineage>
</organism>
<dbReference type="InterPro" id="IPR022036">
    <property type="entry name" value="DUF3605"/>
</dbReference>
<dbReference type="GO" id="GO:0005737">
    <property type="term" value="C:cytoplasm"/>
    <property type="evidence" value="ECO:0007669"/>
    <property type="project" value="TreeGrafter"/>
</dbReference>
<dbReference type="PANTHER" id="PTHR35020:SF2">
    <property type="entry name" value="N-ACETYLGLUCOSAMINE-INDUCED PROTEIN 1"/>
    <property type="match status" value="1"/>
</dbReference>
<reference evidence="1" key="1">
    <citation type="submission" date="2020-11" db="EMBL/GenBank/DDBJ databases">
        <title>Kefir isolates.</title>
        <authorList>
            <person name="Marcisauskas S."/>
            <person name="Kim Y."/>
            <person name="Blasche S."/>
        </authorList>
    </citation>
    <scope>NUCLEOTIDE SEQUENCE</scope>
    <source>
        <strain evidence="1">Olga-1</strain>
    </source>
</reference>
<evidence type="ECO:0000313" key="2">
    <source>
        <dbReference type="Proteomes" id="UP000697127"/>
    </source>
</evidence>
<dbReference type="OrthoDB" id="10053431at2759"/>
<keyword evidence="2" id="KW-1185">Reference proteome</keyword>
<dbReference type="PANTHER" id="PTHR35020">
    <property type="entry name" value="N-ACETYLGLUCOSAMINE-INDUCED PROTEIN 1"/>
    <property type="match status" value="1"/>
</dbReference>
<sequence length="212" mass="24767">MLLKDPLTWNEIKKLVEDYDLEKLGRSQTQLISYQNFKKMMMKKNVSLTTNLMINTMHWLPPETDIHLSTEEAVDLIKYKDPRPFANPDDTFISVNKFPYYIKERTLHLLVWVKFPMLPDPNSEIGDIDDKMKQTIENYIQLNFVQKLGIKRDHLIWWKNYASIQSIKSIPHVHVLVNLEDDIDGSVQKNLDTIIGTGGLTLDYLDSTNCKL</sequence>
<dbReference type="Proteomes" id="UP000697127">
    <property type="component" value="Unassembled WGS sequence"/>
</dbReference>
<evidence type="ECO:0000313" key="1">
    <source>
        <dbReference type="EMBL" id="KAG0691305.1"/>
    </source>
</evidence>
<accession>A0A9P6WQ72</accession>
<dbReference type="AlphaFoldDB" id="A0A9P6WQ72"/>